<dbReference type="SUPFAM" id="SSF50249">
    <property type="entry name" value="Nucleic acid-binding proteins"/>
    <property type="match status" value="1"/>
</dbReference>
<evidence type="ECO:0000313" key="3">
    <source>
        <dbReference type="EMBL" id="GAH27594.1"/>
    </source>
</evidence>
<evidence type="ECO:0000256" key="2">
    <source>
        <dbReference type="SAM" id="MobiDB-lite"/>
    </source>
</evidence>
<gene>
    <name evidence="3" type="ORF">S03H2_02820</name>
</gene>
<name>X1FDX6_9ZZZZ</name>
<comment type="caution">
    <text evidence="3">The sequence shown here is derived from an EMBL/GenBank/DDBJ whole genome shotgun (WGS) entry which is preliminary data.</text>
</comment>
<dbReference type="InterPro" id="IPR000424">
    <property type="entry name" value="Primosome_PriB/ssb"/>
</dbReference>
<dbReference type="EMBL" id="BARU01000984">
    <property type="protein sequence ID" value="GAH27594.1"/>
    <property type="molecule type" value="Genomic_DNA"/>
</dbReference>
<dbReference type="HAMAP" id="MF_00984">
    <property type="entry name" value="SSB"/>
    <property type="match status" value="1"/>
</dbReference>
<evidence type="ECO:0000256" key="1">
    <source>
        <dbReference type="ARBA" id="ARBA00023125"/>
    </source>
</evidence>
<sequence length="138" mass="15429">MAGLNKIMLIGFLGKDPEVRYTPSGAAVANFSLATTENWTKDGEKQSHTEWHQIVAWNRLGEICGEYLAKGSQVYIEGRIRTNEWEDQDGNKRRRQEVIANTVQFLSRAGDGSKDPASEPETFTEAPQTGKPDDDIPF</sequence>
<dbReference type="NCBIfam" id="TIGR00621">
    <property type="entry name" value="ssb"/>
    <property type="match status" value="1"/>
</dbReference>
<dbReference type="GO" id="GO:0006260">
    <property type="term" value="P:DNA replication"/>
    <property type="evidence" value="ECO:0007669"/>
    <property type="project" value="InterPro"/>
</dbReference>
<dbReference type="AlphaFoldDB" id="X1FDX6"/>
<dbReference type="InterPro" id="IPR012340">
    <property type="entry name" value="NA-bd_OB-fold"/>
</dbReference>
<dbReference type="PIRSF" id="PIRSF002070">
    <property type="entry name" value="SSB"/>
    <property type="match status" value="1"/>
</dbReference>
<proteinExistence type="inferred from homology"/>
<reference evidence="3" key="1">
    <citation type="journal article" date="2014" name="Front. Microbiol.">
        <title>High frequency of phylogenetically diverse reductive dehalogenase-homologous genes in deep subseafloor sedimentary metagenomes.</title>
        <authorList>
            <person name="Kawai M."/>
            <person name="Futagami T."/>
            <person name="Toyoda A."/>
            <person name="Takaki Y."/>
            <person name="Nishi S."/>
            <person name="Hori S."/>
            <person name="Arai W."/>
            <person name="Tsubouchi T."/>
            <person name="Morono Y."/>
            <person name="Uchiyama I."/>
            <person name="Ito T."/>
            <person name="Fujiyama A."/>
            <person name="Inagaki F."/>
            <person name="Takami H."/>
        </authorList>
    </citation>
    <scope>NUCLEOTIDE SEQUENCE</scope>
    <source>
        <strain evidence="3">Expedition CK06-06</strain>
    </source>
</reference>
<dbReference type="GO" id="GO:0009295">
    <property type="term" value="C:nucleoid"/>
    <property type="evidence" value="ECO:0007669"/>
    <property type="project" value="TreeGrafter"/>
</dbReference>
<dbReference type="Pfam" id="PF00436">
    <property type="entry name" value="SSB"/>
    <property type="match status" value="1"/>
</dbReference>
<feature type="region of interest" description="Disordered" evidence="2">
    <location>
        <begin position="104"/>
        <end position="138"/>
    </location>
</feature>
<evidence type="ECO:0008006" key="4">
    <source>
        <dbReference type="Google" id="ProtNLM"/>
    </source>
</evidence>
<dbReference type="CDD" id="cd04496">
    <property type="entry name" value="SSB_OBF"/>
    <property type="match status" value="1"/>
</dbReference>
<dbReference type="InterPro" id="IPR011344">
    <property type="entry name" value="ssDNA-bd"/>
</dbReference>
<dbReference type="PROSITE" id="PS50935">
    <property type="entry name" value="SSB"/>
    <property type="match status" value="1"/>
</dbReference>
<protein>
    <recommendedName>
        <fullName evidence="4">Single-stranded DNA-binding protein</fullName>
    </recommendedName>
</protein>
<dbReference type="PANTHER" id="PTHR10302:SF27">
    <property type="entry name" value="SINGLE-STRANDED DNA-BINDING PROTEIN"/>
    <property type="match status" value="1"/>
</dbReference>
<keyword evidence="1" id="KW-0238">DNA-binding</keyword>
<dbReference type="PANTHER" id="PTHR10302">
    <property type="entry name" value="SINGLE-STRANDED DNA-BINDING PROTEIN"/>
    <property type="match status" value="1"/>
</dbReference>
<accession>X1FDX6</accession>
<dbReference type="Gene3D" id="2.40.50.140">
    <property type="entry name" value="Nucleic acid-binding proteins"/>
    <property type="match status" value="1"/>
</dbReference>
<organism evidence="3">
    <name type="scientific">marine sediment metagenome</name>
    <dbReference type="NCBI Taxonomy" id="412755"/>
    <lineage>
        <taxon>unclassified sequences</taxon>
        <taxon>metagenomes</taxon>
        <taxon>ecological metagenomes</taxon>
    </lineage>
</organism>
<dbReference type="GO" id="GO:0003697">
    <property type="term" value="F:single-stranded DNA binding"/>
    <property type="evidence" value="ECO:0007669"/>
    <property type="project" value="InterPro"/>
</dbReference>